<organism evidence="1 2">
    <name type="scientific">Caerostris darwini</name>
    <dbReference type="NCBI Taxonomy" id="1538125"/>
    <lineage>
        <taxon>Eukaryota</taxon>
        <taxon>Metazoa</taxon>
        <taxon>Ecdysozoa</taxon>
        <taxon>Arthropoda</taxon>
        <taxon>Chelicerata</taxon>
        <taxon>Arachnida</taxon>
        <taxon>Araneae</taxon>
        <taxon>Araneomorphae</taxon>
        <taxon>Entelegynae</taxon>
        <taxon>Araneoidea</taxon>
        <taxon>Araneidae</taxon>
        <taxon>Caerostris</taxon>
    </lineage>
</organism>
<dbReference type="AlphaFoldDB" id="A0AAV4RMA2"/>
<proteinExistence type="predicted"/>
<keyword evidence="2" id="KW-1185">Reference proteome</keyword>
<reference evidence="1 2" key="1">
    <citation type="submission" date="2021-06" db="EMBL/GenBank/DDBJ databases">
        <title>Caerostris darwini draft genome.</title>
        <authorList>
            <person name="Kono N."/>
            <person name="Arakawa K."/>
        </authorList>
    </citation>
    <scope>NUCLEOTIDE SEQUENCE [LARGE SCALE GENOMIC DNA]</scope>
</reference>
<gene>
    <name evidence="1" type="ORF">CDAR_471511</name>
</gene>
<evidence type="ECO:0000313" key="1">
    <source>
        <dbReference type="EMBL" id="GIY21632.1"/>
    </source>
</evidence>
<name>A0AAV4RMA2_9ARAC</name>
<dbReference type="EMBL" id="BPLQ01006330">
    <property type="protein sequence ID" value="GIY21632.1"/>
    <property type="molecule type" value="Genomic_DNA"/>
</dbReference>
<accession>A0AAV4RMA2</accession>
<protein>
    <submittedName>
        <fullName evidence="1">Uncharacterized protein</fullName>
    </submittedName>
</protein>
<comment type="caution">
    <text evidence="1">The sequence shown here is derived from an EMBL/GenBank/DDBJ whole genome shotgun (WGS) entry which is preliminary data.</text>
</comment>
<dbReference type="Proteomes" id="UP001054837">
    <property type="component" value="Unassembled WGS sequence"/>
</dbReference>
<evidence type="ECO:0000313" key="2">
    <source>
        <dbReference type="Proteomes" id="UP001054837"/>
    </source>
</evidence>
<sequence>MGLFALQLYNTLFLVVKKNRASYSVYVGEEYDQSVSRNAFYISGSRWGKWEIFHLGKVEIGALIVSKLPRKVENNKRNITWWATDRQEHDNSTENLFEVCCIPGEKIKSTSSRSK</sequence>